<dbReference type="RefSeq" id="WP_133593671.1">
    <property type="nucleotide sequence ID" value="NZ_CP037953.1"/>
</dbReference>
<dbReference type="PANTHER" id="PTHR36438">
    <property type="entry name" value="IRON-SULFUR CLUSTER REPAIR PROTEIN YTFE"/>
    <property type="match status" value="1"/>
</dbReference>
<protein>
    <submittedName>
        <fullName evidence="6">Regulator of cell morphogenesis and NO signaling</fullName>
    </submittedName>
</protein>
<evidence type="ECO:0000313" key="7">
    <source>
        <dbReference type="Proteomes" id="UP000295375"/>
    </source>
</evidence>
<evidence type="ECO:0000256" key="1">
    <source>
        <dbReference type="ARBA" id="ARBA00004496"/>
    </source>
</evidence>
<keyword evidence="4" id="KW-0408">Iron</keyword>
<dbReference type="InterPro" id="IPR012312">
    <property type="entry name" value="Hemerythrin-like"/>
</dbReference>
<name>A0A4R6UE18_9GAMM</name>
<evidence type="ECO:0000256" key="3">
    <source>
        <dbReference type="ARBA" id="ARBA00022723"/>
    </source>
</evidence>
<comment type="caution">
    <text evidence="6">The sequence shown here is derived from an EMBL/GenBank/DDBJ whole genome shotgun (WGS) entry which is preliminary data.</text>
</comment>
<dbReference type="Pfam" id="PF04405">
    <property type="entry name" value="ScdA_N"/>
    <property type="match status" value="1"/>
</dbReference>
<dbReference type="GO" id="GO:0046872">
    <property type="term" value="F:metal ion binding"/>
    <property type="evidence" value="ECO:0007669"/>
    <property type="project" value="UniProtKB-KW"/>
</dbReference>
<evidence type="ECO:0000256" key="2">
    <source>
        <dbReference type="ARBA" id="ARBA00022490"/>
    </source>
</evidence>
<gene>
    <name evidence="6" type="ORF">EV696_13019</name>
</gene>
<comment type="subcellular location">
    <subcellularLocation>
        <location evidence="1">Cytoplasm</location>
    </subcellularLocation>
</comment>
<dbReference type="NCBIfam" id="TIGR03652">
    <property type="entry name" value="FeS_repair_RIC"/>
    <property type="match status" value="1"/>
</dbReference>
<dbReference type="PANTHER" id="PTHR36438:SF1">
    <property type="entry name" value="IRON-SULFUR CLUSTER REPAIR PROTEIN YTFE"/>
    <property type="match status" value="1"/>
</dbReference>
<dbReference type="EMBL" id="SNYM01000030">
    <property type="protein sequence ID" value="TDQ43403.1"/>
    <property type="molecule type" value="Genomic_DNA"/>
</dbReference>
<organism evidence="6 7">
    <name type="scientific">Permianibacter aggregans</name>
    <dbReference type="NCBI Taxonomy" id="1510150"/>
    <lineage>
        <taxon>Bacteria</taxon>
        <taxon>Pseudomonadati</taxon>
        <taxon>Pseudomonadota</taxon>
        <taxon>Gammaproteobacteria</taxon>
        <taxon>Pseudomonadales</taxon>
        <taxon>Pseudomonadaceae</taxon>
        <taxon>Permianibacter</taxon>
    </lineage>
</organism>
<dbReference type="Pfam" id="PF01814">
    <property type="entry name" value="Hemerythrin"/>
    <property type="match status" value="1"/>
</dbReference>
<evidence type="ECO:0000259" key="5">
    <source>
        <dbReference type="Pfam" id="PF01814"/>
    </source>
</evidence>
<dbReference type="NCBIfam" id="NF008221">
    <property type="entry name" value="PRK10992.1"/>
    <property type="match status" value="1"/>
</dbReference>
<evidence type="ECO:0000256" key="4">
    <source>
        <dbReference type="ARBA" id="ARBA00023004"/>
    </source>
</evidence>
<dbReference type="InterPro" id="IPR019903">
    <property type="entry name" value="RIC_family"/>
</dbReference>
<keyword evidence="7" id="KW-1185">Reference proteome</keyword>
<dbReference type="Gene3D" id="1.20.120.520">
    <property type="entry name" value="nmb1532 protein domain like"/>
    <property type="match status" value="1"/>
</dbReference>
<dbReference type="OrthoDB" id="9797132at2"/>
<dbReference type="Proteomes" id="UP000295375">
    <property type="component" value="Unassembled WGS sequence"/>
</dbReference>
<feature type="domain" description="Hemerythrin-like" evidence="5">
    <location>
        <begin position="77"/>
        <end position="214"/>
    </location>
</feature>
<evidence type="ECO:0000313" key="6">
    <source>
        <dbReference type="EMBL" id="TDQ43403.1"/>
    </source>
</evidence>
<proteinExistence type="predicted"/>
<dbReference type="GO" id="GO:0005737">
    <property type="term" value="C:cytoplasm"/>
    <property type="evidence" value="ECO:0007669"/>
    <property type="project" value="UniProtKB-SubCell"/>
</dbReference>
<keyword evidence="2" id="KW-0963">Cytoplasm</keyword>
<sequence>MNLQQMSLGEIARQIPGATALFHRHKLDFCCGGQQSLLEAAEGRGLSAEALAGELRALNPASHDTDWSTKNDRELIEHILSRYHELHRLQLPELIRLSSRVEKVHRDHPQCPTGLAAHLEQMEQELAEHMAKEEDILFPMLMRGAYQMVHGPIMVMRHEHDDHGLALAQMEQLAHGFVLPDDACNTWRALYLGLQTLVTDLMDHIHLENNILFHRVEYAA</sequence>
<dbReference type="AlphaFoldDB" id="A0A4R6UE18"/>
<reference evidence="6 7" key="1">
    <citation type="submission" date="2019-03" db="EMBL/GenBank/DDBJ databases">
        <title>Genomic Encyclopedia of Type Strains, Phase IV (KMG-IV): sequencing the most valuable type-strain genomes for metagenomic binning, comparative biology and taxonomic classification.</title>
        <authorList>
            <person name="Goeker M."/>
        </authorList>
    </citation>
    <scope>NUCLEOTIDE SEQUENCE [LARGE SCALE GENOMIC DNA]</scope>
    <source>
        <strain evidence="6 7">DSM 103792</strain>
    </source>
</reference>
<accession>A0A4R6UE18</accession>
<keyword evidence="3" id="KW-0479">Metal-binding</keyword>